<proteinExistence type="predicted"/>
<dbReference type="Gene3D" id="3.40.50.2000">
    <property type="entry name" value="Glycogen Phosphorylase B"/>
    <property type="match status" value="1"/>
</dbReference>
<comment type="caution">
    <text evidence="1">The sequence shown here is derived from an EMBL/GenBank/DDBJ whole genome shotgun (WGS) entry which is preliminary data.</text>
</comment>
<dbReference type="SUPFAM" id="SSF53756">
    <property type="entry name" value="UDP-Glycosyltransferase/glycogen phosphorylase"/>
    <property type="match status" value="1"/>
</dbReference>
<feature type="non-terminal residue" evidence="1">
    <location>
        <position position="327"/>
    </location>
</feature>
<accession>A0A0F8ZSJ8</accession>
<evidence type="ECO:0000313" key="1">
    <source>
        <dbReference type="EMBL" id="KKK69369.1"/>
    </source>
</evidence>
<protein>
    <recommendedName>
        <fullName evidence="2">Glycosyl transferase family 1 domain-containing protein</fullName>
    </recommendedName>
</protein>
<gene>
    <name evidence="1" type="ORF">LCGC14_2934730</name>
</gene>
<dbReference type="EMBL" id="LAZR01058682">
    <property type="protein sequence ID" value="KKK69369.1"/>
    <property type="molecule type" value="Genomic_DNA"/>
</dbReference>
<dbReference type="AlphaFoldDB" id="A0A0F8ZSJ8"/>
<organism evidence="1">
    <name type="scientific">marine sediment metagenome</name>
    <dbReference type="NCBI Taxonomy" id="412755"/>
    <lineage>
        <taxon>unclassified sequences</taxon>
        <taxon>metagenomes</taxon>
        <taxon>ecological metagenomes</taxon>
    </lineage>
</organism>
<evidence type="ECO:0008006" key="2">
    <source>
        <dbReference type="Google" id="ProtNLM"/>
    </source>
</evidence>
<reference evidence="1" key="1">
    <citation type="journal article" date="2015" name="Nature">
        <title>Complex archaea that bridge the gap between prokaryotes and eukaryotes.</title>
        <authorList>
            <person name="Spang A."/>
            <person name="Saw J.H."/>
            <person name="Jorgensen S.L."/>
            <person name="Zaremba-Niedzwiedzka K."/>
            <person name="Martijn J."/>
            <person name="Lind A.E."/>
            <person name="van Eijk R."/>
            <person name="Schleper C."/>
            <person name="Guy L."/>
            <person name="Ettema T.J."/>
        </authorList>
    </citation>
    <scope>NUCLEOTIDE SEQUENCE</scope>
</reference>
<sequence length="327" mass="37592">MNKPKILIWSDFIAPTGFANVAKNLFDELHKYYQVSIVGINYHGDRKYDTDKYFVYSVSRDDMLGIKRLPAIIKRENPDILFLFQDIFYISDHIKNFKKALKPEAKTIIYFPVDGAPFSFAWKDTFQEADAIITYSDWAIETIKDRTDVTQKIHKLYHGVDTNIFKPLKEEEVKQIRKSLKWTNKFVAININRFQPRKAIPLSARAFSLFAKGYKTCKCGNRMPLDRKKCDLNMCPKEDIIETVEHNRKDVFYYLHMMPQEASMGPGRANLLQNHLINAGFSDEDANSILGMNAANIYNDEVSEGQLNQIYNAANLNVSSTLGEGCG</sequence>
<name>A0A0F8ZSJ8_9ZZZZ</name>
<dbReference type="Gene3D" id="3.40.50.11930">
    <property type="match status" value="1"/>
</dbReference>